<keyword evidence="1" id="KW-0479">Metal-binding</keyword>
<evidence type="ECO:0000259" key="3">
    <source>
        <dbReference type="PROSITE" id="PS50157"/>
    </source>
</evidence>
<reference evidence="4 5" key="1">
    <citation type="submission" date="2023-01" db="EMBL/GenBank/DDBJ databases">
        <title>Analysis of 21 Apiospora genomes using comparative genomics revels a genus with tremendous synthesis potential of carbohydrate active enzymes and secondary metabolites.</title>
        <authorList>
            <person name="Sorensen T."/>
        </authorList>
    </citation>
    <scope>NUCLEOTIDE SEQUENCE [LARGE SCALE GENOMIC DNA]</scope>
    <source>
        <strain evidence="4 5">CBS 20057</strain>
    </source>
</reference>
<feature type="compositionally biased region" description="Low complexity" evidence="2">
    <location>
        <begin position="27"/>
        <end position="41"/>
    </location>
</feature>
<dbReference type="EMBL" id="JAQQWI010000016">
    <property type="protein sequence ID" value="KAK8009232.1"/>
    <property type="molecule type" value="Genomic_DNA"/>
</dbReference>
<keyword evidence="1" id="KW-0862">Zinc</keyword>
<feature type="compositionally biased region" description="Polar residues" evidence="2">
    <location>
        <begin position="46"/>
        <end position="59"/>
    </location>
</feature>
<dbReference type="InterPro" id="IPR036236">
    <property type="entry name" value="Znf_C2H2_sf"/>
</dbReference>
<accession>A0ABR1RF45</accession>
<dbReference type="SUPFAM" id="SSF57667">
    <property type="entry name" value="beta-beta-alpha zinc fingers"/>
    <property type="match status" value="1"/>
</dbReference>
<dbReference type="InterPro" id="IPR013087">
    <property type="entry name" value="Znf_C2H2_type"/>
</dbReference>
<dbReference type="Gene3D" id="3.30.160.60">
    <property type="entry name" value="Classic Zinc Finger"/>
    <property type="match status" value="2"/>
</dbReference>
<organism evidence="4 5">
    <name type="scientific">Apiospora marii</name>
    <dbReference type="NCBI Taxonomy" id="335849"/>
    <lineage>
        <taxon>Eukaryota</taxon>
        <taxon>Fungi</taxon>
        <taxon>Dikarya</taxon>
        <taxon>Ascomycota</taxon>
        <taxon>Pezizomycotina</taxon>
        <taxon>Sordariomycetes</taxon>
        <taxon>Xylariomycetidae</taxon>
        <taxon>Amphisphaeriales</taxon>
        <taxon>Apiosporaceae</taxon>
        <taxon>Apiospora</taxon>
    </lineage>
</organism>
<keyword evidence="5" id="KW-1185">Reference proteome</keyword>
<keyword evidence="1" id="KW-0863">Zinc-finger</keyword>
<evidence type="ECO:0000256" key="1">
    <source>
        <dbReference type="PROSITE-ProRule" id="PRU00042"/>
    </source>
</evidence>
<evidence type="ECO:0000256" key="2">
    <source>
        <dbReference type="SAM" id="MobiDB-lite"/>
    </source>
</evidence>
<dbReference type="PROSITE" id="PS00028">
    <property type="entry name" value="ZINC_FINGER_C2H2_1"/>
    <property type="match status" value="1"/>
</dbReference>
<dbReference type="SMART" id="SM00355">
    <property type="entry name" value="ZnF_C2H2"/>
    <property type="match status" value="2"/>
</dbReference>
<dbReference type="Pfam" id="PF00096">
    <property type="entry name" value="zf-C2H2"/>
    <property type="match status" value="1"/>
</dbReference>
<protein>
    <recommendedName>
        <fullName evidence="3">C2H2-type domain-containing protein</fullName>
    </recommendedName>
</protein>
<name>A0ABR1RF45_9PEZI</name>
<sequence>MDQQRMPLGFRVGFNGEDLDFGSQPLSSASSARSFSTASSACDPYTPTSGRSTPNQHQPPRSAIEEFEPVICATSTSMGYEMTPPTSDLSGYYPVDVKSEYAPSMSSENMLSTPMRKLHLQEQMIDFDFNHVLGNPLPPSGAPFESTNPHALQHYPLHESMTSGSPPMALSPPLGPTPSYTFNQDYDEYPPWPPQMTTEQHQHQHPLDCNYYSIPEPAAMHIHLDTARQNAPASVLRSNVKRKVYMDNAQRRGTSLQKVHGRNEAKKDISEEQIPVSKIPKAIHVCDFPGCEKQTAFKRREHLRRHQNTKHGLGVEVTCEFCPKKFNRRDNWRQHLRLHTEPNRPMTRTEYNREAVQKYEEERNNTKRRRPPVKKQQTAGEI</sequence>
<evidence type="ECO:0000313" key="5">
    <source>
        <dbReference type="Proteomes" id="UP001396898"/>
    </source>
</evidence>
<dbReference type="Proteomes" id="UP001396898">
    <property type="component" value="Unassembled WGS sequence"/>
</dbReference>
<proteinExistence type="predicted"/>
<dbReference type="PROSITE" id="PS50157">
    <property type="entry name" value="ZINC_FINGER_C2H2_2"/>
    <property type="match status" value="1"/>
</dbReference>
<evidence type="ECO:0000313" key="4">
    <source>
        <dbReference type="EMBL" id="KAK8009232.1"/>
    </source>
</evidence>
<feature type="region of interest" description="Disordered" evidence="2">
    <location>
        <begin position="350"/>
        <end position="382"/>
    </location>
</feature>
<feature type="compositionally biased region" description="Basic and acidic residues" evidence="2">
    <location>
        <begin position="350"/>
        <end position="365"/>
    </location>
</feature>
<comment type="caution">
    <text evidence="4">The sequence shown here is derived from an EMBL/GenBank/DDBJ whole genome shotgun (WGS) entry which is preliminary data.</text>
</comment>
<feature type="domain" description="C2H2-type" evidence="3">
    <location>
        <begin position="317"/>
        <end position="344"/>
    </location>
</feature>
<feature type="region of interest" description="Disordered" evidence="2">
    <location>
        <begin position="1"/>
        <end position="63"/>
    </location>
</feature>
<gene>
    <name evidence="4" type="ORF">PG991_011783</name>
</gene>